<dbReference type="InterPro" id="IPR036188">
    <property type="entry name" value="FAD/NAD-bd_sf"/>
</dbReference>
<comment type="caution">
    <text evidence="3">The sequence shown here is derived from an EMBL/GenBank/DDBJ whole genome shotgun (WGS) entry which is preliminary data.</text>
</comment>
<dbReference type="NCBIfam" id="NF005566">
    <property type="entry name" value="PRK07236.1"/>
    <property type="match status" value="1"/>
</dbReference>
<dbReference type="PANTHER" id="PTHR47469">
    <property type="entry name" value="MONOOXYGENASE-LIKE"/>
    <property type="match status" value="1"/>
</dbReference>
<dbReference type="Gene3D" id="3.30.9.60">
    <property type="match status" value="1"/>
</dbReference>
<evidence type="ECO:0000313" key="3">
    <source>
        <dbReference type="EMBL" id="OEZ97616.1"/>
    </source>
</evidence>
<protein>
    <submittedName>
        <fullName evidence="3">6-hydroxynicotinate 3-monooxygenase</fullName>
        <ecNumber evidence="3">1.14.13.114</ecNumber>
    </submittedName>
</protein>
<dbReference type="Pfam" id="PF22607">
    <property type="entry name" value="FAD_binding-like"/>
    <property type="match status" value="1"/>
</dbReference>
<reference evidence="4" key="1">
    <citation type="journal article" date="2016" name="Front. Microbiol.">
        <title>Molecular Keys to the Janthinobacterium and Duganella spp. Interaction with the Plant Pathogen Fusarium graminearum.</title>
        <authorList>
            <person name="Haack F.S."/>
            <person name="Poehlein A."/>
            <person name="Kroger C."/>
            <person name="Voigt C.A."/>
            <person name="Piepenbring M."/>
            <person name="Bode H.B."/>
            <person name="Daniel R."/>
            <person name="Schafer W."/>
            <person name="Streit W.R."/>
        </authorList>
    </citation>
    <scope>NUCLEOTIDE SEQUENCE [LARGE SCALE GENOMIC DNA]</scope>
    <source>
        <strain evidence="4">T54</strain>
    </source>
</reference>
<accession>A0A1E7WGQ2</accession>
<gene>
    <name evidence="3" type="ORF">DUPY_34490</name>
</gene>
<feature type="domain" description="2,6-dihydroxypyridine 3-monooxygenase substrate binding" evidence="2">
    <location>
        <begin position="169"/>
        <end position="297"/>
    </location>
</feature>
<dbReference type="Proteomes" id="UP000175989">
    <property type="component" value="Unassembled WGS sequence"/>
</dbReference>
<proteinExistence type="predicted"/>
<feature type="domain" description="FAD-binding" evidence="1">
    <location>
        <begin position="10"/>
        <end position="162"/>
    </location>
</feature>
<dbReference type="PRINTS" id="PR00420">
    <property type="entry name" value="RNGMNOXGNASE"/>
</dbReference>
<dbReference type="InterPro" id="IPR054707">
    <property type="entry name" value="DhpH_subs-bd"/>
</dbReference>
<dbReference type="Gene3D" id="3.50.50.60">
    <property type="entry name" value="FAD/NAD(P)-binding domain"/>
    <property type="match status" value="2"/>
</dbReference>
<dbReference type="EMBL" id="LROM01000096">
    <property type="protein sequence ID" value="OEZ97616.1"/>
    <property type="molecule type" value="Genomic_DNA"/>
</dbReference>
<keyword evidence="3" id="KW-0503">Monooxygenase</keyword>
<dbReference type="PATRIC" id="fig|762836.4.peg.3551"/>
<dbReference type="EC" id="1.14.13.114" evidence="3"/>
<dbReference type="SUPFAM" id="SSF54373">
    <property type="entry name" value="FAD-linked reductases, C-terminal domain"/>
    <property type="match status" value="1"/>
</dbReference>
<dbReference type="InterPro" id="IPR002938">
    <property type="entry name" value="FAD-bd"/>
</dbReference>
<evidence type="ECO:0000259" key="2">
    <source>
        <dbReference type="Pfam" id="PF22607"/>
    </source>
</evidence>
<name>A0A1E7WGQ2_9BURK</name>
<dbReference type="SUPFAM" id="SSF51905">
    <property type="entry name" value="FAD/NAD(P)-binding domain"/>
    <property type="match status" value="1"/>
</dbReference>
<organism evidence="3 4">
    <name type="scientific">Duganella phyllosphaerae</name>
    <dbReference type="NCBI Taxonomy" id="762836"/>
    <lineage>
        <taxon>Bacteria</taxon>
        <taxon>Pseudomonadati</taxon>
        <taxon>Pseudomonadota</taxon>
        <taxon>Betaproteobacteria</taxon>
        <taxon>Burkholderiales</taxon>
        <taxon>Oxalobacteraceae</taxon>
        <taxon>Telluria group</taxon>
        <taxon>Duganella</taxon>
    </lineage>
</organism>
<dbReference type="AlphaFoldDB" id="A0A1E7WGQ2"/>
<dbReference type="OrthoDB" id="8591538at2"/>
<dbReference type="InterPro" id="IPR053212">
    <property type="entry name" value="DHP_3-monooxygenase"/>
</dbReference>
<evidence type="ECO:0000259" key="1">
    <source>
        <dbReference type="Pfam" id="PF01494"/>
    </source>
</evidence>
<keyword evidence="3" id="KW-0560">Oxidoreductase</keyword>
<dbReference type="GO" id="GO:0043731">
    <property type="term" value="F:6-hydroxynicotinate 3-monooxygenase activity"/>
    <property type="evidence" value="ECO:0007669"/>
    <property type="project" value="UniProtKB-EC"/>
</dbReference>
<evidence type="ECO:0000313" key="4">
    <source>
        <dbReference type="Proteomes" id="UP000175989"/>
    </source>
</evidence>
<dbReference type="GO" id="GO:0071949">
    <property type="term" value="F:FAD binding"/>
    <property type="evidence" value="ECO:0007669"/>
    <property type="project" value="InterPro"/>
</dbReference>
<dbReference type="PANTHER" id="PTHR47469:SF2">
    <property type="entry name" value="OS06G0597600 PROTEIN"/>
    <property type="match status" value="1"/>
</dbReference>
<dbReference type="Pfam" id="PF01494">
    <property type="entry name" value="FAD_binding_3"/>
    <property type="match status" value="1"/>
</dbReference>
<sequence length="381" mass="40826">MTDNNLPRRALIIGGSLAGLLAATCLRAAGWQVQVFERSPHALSGRGGGIVLQPDVTAAFDYAGVQHDASIGVRSGDRIFLTASGDVLQRAHMPQVQSSWNKLYALLRRALPDGIIEAGQQLDRFEQHDGQVTAHFTSGHLATGDLLVGADGPSSAVRAQLLPQSVPAYAGYVAWRGLVPEHALDGAAFRLLEQVFTFQQGQGHQLLEYMVPGQDESVAKGARRWNWVWYRNVAAGAALDALMTDTSGRRRRYSLHPGAVKQVDHDDLLADARAMLAPPLRQLVEATAQPFLQTIVDLETPRMVFGRTVLIGDAAFIPRPHTAGGAAKAAANAHALALALAHGGADIDGALARWEPDQLRHGRQLVSWGIDAGRQIMGNAA</sequence>
<dbReference type="RefSeq" id="WP_070249636.1">
    <property type="nucleotide sequence ID" value="NZ_LROM01000096.1"/>
</dbReference>
<keyword evidence="4" id="KW-1185">Reference proteome</keyword>